<dbReference type="SUPFAM" id="SSF51445">
    <property type="entry name" value="(Trans)glycosidases"/>
    <property type="match status" value="2"/>
</dbReference>
<evidence type="ECO:0000256" key="2">
    <source>
        <dbReference type="SAM" id="Phobius"/>
    </source>
</evidence>
<evidence type="ECO:0000256" key="1">
    <source>
        <dbReference type="SAM" id="MobiDB-lite"/>
    </source>
</evidence>
<dbReference type="InterPro" id="IPR001223">
    <property type="entry name" value="Glyco_hydro18_cat"/>
</dbReference>
<feature type="compositionally biased region" description="Basic and acidic residues" evidence="1">
    <location>
        <begin position="550"/>
        <end position="570"/>
    </location>
</feature>
<evidence type="ECO:0000313" key="4">
    <source>
        <dbReference type="EMBL" id="KAK8760985.1"/>
    </source>
</evidence>
<accession>A0AAQ4DEU5</accession>
<sequence>MAASNTRSPAAQRYTGFPGVRAYIGAPGVIVFSPRRSPGRAARIPAPLPNQEQSTAVFSPPGPDSDEEENARNQQQGDRVTFEQVWALCGVTVATLTLPVGLFILSYVGTSGAHFSPVTNTKTVSATSTLYTGSLPTSSGSTPDPFQGVPSHCLRPVSVNTNFTLPSSGYIKRDLPARTRKIFCLFNSSRLGLPNRPDLTPYEMPLHYCGGIVYWSVGVAGGEVRSRVESLDTTVGLYRLKQLLKSLGLIRLPVLVTVGGYPQESAHFSRLGADPGAMARFVSSLMRIIWGHGLNGVAIHWVQPEPGCGRPGDTATLSSMVDAIRQAYRVVGRSASGDIAIMLPAEDTVAAPVVGLLANRVEWFFLETHFMQPFLGATTACSEAASRMIGTLQYVPTILPGSFTLSVVMGNEKPTKGFRSAVLSPADNTSPPGSRLLTPTIFRGDGELRGRKTAVGAAHTTVRPGMSQMPRTRQEPAPTDNNSLAGTMPRDKVEDVADQDRTRAVRSMFHLTKNLPAPSAGCRPTTAGAEEGVAGTLRVSPVEGFAESGRTPDKSPGKNAEKPTNRHIPDKVPPSRAQTVPPKRQGGGEFGSPRGNRPMAASNTRSPAAQRYTGFPGMRAYIGAPGVIVFSPRRSPGRAARIPDTLANQGQSPAVFSPPGPDSEEEEEARDQQGGSVTFLQVWALCGVTVATLTLPVGLFILSYMGTRGAHFSQVTNAKTVSATSTLYTGPLPTSSGSTPDRFQGVPSHCLRPVSVNTNFTLRSSGYIKRDIPARTRKIFCLFNSSRLGLANRPDLTPYEMPLHYCGEIVYWSVGVAGREVRSRVESFDTTIGLYRLKELLKSLGLIRTPVLVTVGGYPQESAHFSRLGADQGAMARFVSSLMRIIWGHGLNGVAIHWAQPEPGCGRPRDTATLSSMVDAIRQAYRVVGRSASGDITIMLPAEATVAGSIIRHLIDRVEWIFLETHLLQPVASRRTICSDMATRVLRLIADFRAGPNEQKVNSTNRCALLYDIDMDNFRESCQVLNASFFTH</sequence>
<dbReference type="GO" id="GO:0004568">
    <property type="term" value="F:chitinase activity"/>
    <property type="evidence" value="ECO:0007669"/>
    <property type="project" value="TreeGrafter"/>
</dbReference>
<reference evidence="4 5" key="1">
    <citation type="journal article" date="2023" name="Arcadia Sci">
        <title>De novo assembly of a long-read Amblyomma americanum tick genome.</title>
        <authorList>
            <person name="Chou S."/>
            <person name="Poskanzer K.E."/>
            <person name="Rollins M."/>
            <person name="Thuy-Boun P.S."/>
        </authorList>
    </citation>
    <scope>NUCLEOTIDE SEQUENCE [LARGE SCALE GENOMIC DNA]</scope>
    <source>
        <strain evidence="4">F_SG_1</strain>
        <tissue evidence="4">Salivary glands</tissue>
    </source>
</reference>
<dbReference type="PANTHER" id="PTHR11177:SF317">
    <property type="entry name" value="CHITINASE 12-RELATED"/>
    <property type="match status" value="1"/>
</dbReference>
<dbReference type="Pfam" id="PF00704">
    <property type="entry name" value="Glyco_hydro_18"/>
    <property type="match status" value="1"/>
</dbReference>
<feature type="region of interest" description="Disordered" evidence="1">
    <location>
        <begin position="419"/>
        <end position="441"/>
    </location>
</feature>
<dbReference type="EMBL" id="JARKHS020031657">
    <property type="protein sequence ID" value="KAK8760985.1"/>
    <property type="molecule type" value="Genomic_DNA"/>
</dbReference>
<feature type="region of interest" description="Disordered" evidence="1">
    <location>
        <begin position="40"/>
        <end position="77"/>
    </location>
</feature>
<feature type="region of interest" description="Disordered" evidence="1">
    <location>
        <begin position="635"/>
        <end position="673"/>
    </location>
</feature>
<gene>
    <name evidence="4" type="ORF">V5799_027747</name>
</gene>
<evidence type="ECO:0000259" key="3">
    <source>
        <dbReference type="Pfam" id="PF00704"/>
    </source>
</evidence>
<dbReference type="GO" id="GO:0005576">
    <property type="term" value="C:extracellular region"/>
    <property type="evidence" value="ECO:0007669"/>
    <property type="project" value="TreeGrafter"/>
</dbReference>
<protein>
    <recommendedName>
        <fullName evidence="3">GH18 domain-containing protein</fullName>
    </recommendedName>
</protein>
<dbReference type="GO" id="GO:0008061">
    <property type="term" value="F:chitin binding"/>
    <property type="evidence" value="ECO:0007669"/>
    <property type="project" value="TreeGrafter"/>
</dbReference>
<keyword evidence="2" id="KW-1133">Transmembrane helix</keyword>
<keyword evidence="2" id="KW-0812">Transmembrane</keyword>
<dbReference type="GO" id="GO:0006032">
    <property type="term" value="P:chitin catabolic process"/>
    <property type="evidence" value="ECO:0007669"/>
    <property type="project" value="TreeGrafter"/>
</dbReference>
<organism evidence="4 5">
    <name type="scientific">Amblyomma americanum</name>
    <name type="common">Lone star tick</name>
    <dbReference type="NCBI Taxonomy" id="6943"/>
    <lineage>
        <taxon>Eukaryota</taxon>
        <taxon>Metazoa</taxon>
        <taxon>Ecdysozoa</taxon>
        <taxon>Arthropoda</taxon>
        <taxon>Chelicerata</taxon>
        <taxon>Arachnida</taxon>
        <taxon>Acari</taxon>
        <taxon>Parasitiformes</taxon>
        <taxon>Ixodida</taxon>
        <taxon>Ixodoidea</taxon>
        <taxon>Ixodidae</taxon>
        <taxon>Amblyomminae</taxon>
        <taxon>Amblyomma</taxon>
    </lineage>
</organism>
<proteinExistence type="predicted"/>
<dbReference type="Gene3D" id="3.20.20.80">
    <property type="entry name" value="Glycosidases"/>
    <property type="match status" value="2"/>
</dbReference>
<feature type="region of interest" description="Disordered" evidence="1">
    <location>
        <begin position="543"/>
        <end position="611"/>
    </location>
</feature>
<dbReference type="PANTHER" id="PTHR11177">
    <property type="entry name" value="CHITINASE"/>
    <property type="match status" value="1"/>
</dbReference>
<feature type="region of interest" description="Disordered" evidence="1">
    <location>
        <begin position="464"/>
        <end position="495"/>
    </location>
</feature>
<name>A0AAQ4DEU5_AMBAM</name>
<keyword evidence="2" id="KW-0472">Membrane</keyword>
<dbReference type="InterPro" id="IPR017853">
    <property type="entry name" value="GH"/>
</dbReference>
<feature type="domain" description="GH18" evidence="3">
    <location>
        <begin position="849"/>
        <end position="966"/>
    </location>
</feature>
<evidence type="ECO:0000313" key="5">
    <source>
        <dbReference type="Proteomes" id="UP001321473"/>
    </source>
</evidence>
<dbReference type="AlphaFoldDB" id="A0AAQ4DEU5"/>
<comment type="caution">
    <text evidence="4">The sequence shown here is derived from an EMBL/GenBank/DDBJ whole genome shotgun (WGS) entry which is preliminary data.</text>
</comment>
<dbReference type="Proteomes" id="UP001321473">
    <property type="component" value="Unassembled WGS sequence"/>
</dbReference>
<dbReference type="InterPro" id="IPR050314">
    <property type="entry name" value="Glycosyl_Hydrlase_18"/>
</dbReference>
<feature type="transmembrane region" description="Helical" evidence="2">
    <location>
        <begin position="85"/>
        <end position="108"/>
    </location>
</feature>
<keyword evidence="5" id="KW-1185">Reference proteome</keyword>
<dbReference type="GO" id="GO:0005975">
    <property type="term" value="P:carbohydrate metabolic process"/>
    <property type="evidence" value="ECO:0007669"/>
    <property type="project" value="InterPro"/>
</dbReference>